<keyword evidence="3" id="KW-1185">Reference proteome</keyword>
<dbReference type="Proteomes" id="UP001501183">
    <property type="component" value="Unassembled WGS sequence"/>
</dbReference>
<dbReference type="Pfam" id="PF26061">
    <property type="entry name" value="DUF8021"/>
    <property type="match status" value="1"/>
</dbReference>
<dbReference type="EMBL" id="BAABFB010000024">
    <property type="protein sequence ID" value="GAA4475157.1"/>
    <property type="molecule type" value="Genomic_DNA"/>
</dbReference>
<comment type="caution">
    <text evidence="2">The sequence shown here is derived from an EMBL/GenBank/DDBJ whole genome shotgun (WGS) entry which is preliminary data.</text>
</comment>
<dbReference type="Gene3D" id="3.30.540.10">
    <property type="entry name" value="Fructose-1,6-Bisphosphatase, subunit A, domain 1"/>
    <property type="match status" value="1"/>
</dbReference>
<evidence type="ECO:0000313" key="3">
    <source>
        <dbReference type="Proteomes" id="UP001501183"/>
    </source>
</evidence>
<dbReference type="InterPro" id="IPR000760">
    <property type="entry name" value="Inositol_monophosphatase-like"/>
</dbReference>
<dbReference type="Gene3D" id="3.40.190.80">
    <property type="match status" value="1"/>
</dbReference>
<dbReference type="RefSeq" id="WP_345342884.1">
    <property type="nucleotide sequence ID" value="NZ_BAABFB010000024.1"/>
</dbReference>
<sequence>MSTDHELDDAQLAAEMAARAGDLLLELRARELGPNPLPSGAARELSRRGDKEANALLLRMLDQHRPADAVLSEESSDEGSRRGADRVWIIDPLDGSREYGLPGRTDWAVHVALWERGAGITAAAVAQPALGRVYRSDTATAAIGERERPRILVSDSRPPEFVAPLAERIGGDADPMGSAGAKAMAVLRGDADAYVHAGGQWEWDSAAPVGVALAAGLHCSRIDGSPLVYNEAHPYLPDLLICRPDLAPPLLAGIAELTGTLRDTPRVAMVREYLASLLSHDASKVRLAADCFRVENGTRTGDSGPEIVRELETGAQYLPLTGIRNLTFAEFGTDVVARFLLDMAVGEHTHTVALTEHFAVPGAEITAITAIIEPVVRPA</sequence>
<dbReference type="Pfam" id="PF00459">
    <property type="entry name" value="Inositol_P"/>
    <property type="match status" value="1"/>
</dbReference>
<evidence type="ECO:0000313" key="2">
    <source>
        <dbReference type="EMBL" id="GAA4475157.1"/>
    </source>
</evidence>
<organism evidence="2 3">
    <name type="scientific">Rhodococcus olei</name>
    <dbReference type="NCBI Taxonomy" id="2161675"/>
    <lineage>
        <taxon>Bacteria</taxon>
        <taxon>Bacillati</taxon>
        <taxon>Actinomycetota</taxon>
        <taxon>Actinomycetes</taxon>
        <taxon>Mycobacteriales</taxon>
        <taxon>Nocardiaceae</taxon>
        <taxon>Rhodococcus</taxon>
    </lineage>
</organism>
<protein>
    <recommendedName>
        <fullName evidence="1">DUF8021 domain-containing protein</fullName>
    </recommendedName>
</protein>
<dbReference type="PANTHER" id="PTHR43028">
    <property type="entry name" value="3'(2'),5'-BISPHOSPHATE NUCLEOTIDASE 1"/>
    <property type="match status" value="1"/>
</dbReference>
<dbReference type="SUPFAM" id="SSF56655">
    <property type="entry name" value="Carbohydrate phosphatase"/>
    <property type="match status" value="1"/>
</dbReference>
<proteinExistence type="predicted"/>
<dbReference type="CDD" id="cd01638">
    <property type="entry name" value="CysQ"/>
    <property type="match status" value="1"/>
</dbReference>
<name>A0ABP8NYS1_9NOCA</name>
<accession>A0ABP8NYS1</accession>
<dbReference type="InterPro" id="IPR058334">
    <property type="entry name" value="DUF8021"/>
</dbReference>
<dbReference type="InterPro" id="IPR050725">
    <property type="entry name" value="CysQ/Inositol_MonoPase"/>
</dbReference>
<gene>
    <name evidence="2" type="ORF">GCM10023094_12180</name>
</gene>
<dbReference type="PANTHER" id="PTHR43028:SF5">
    <property type="entry name" value="3'(2'),5'-BISPHOSPHATE NUCLEOTIDASE 1"/>
    <property type="match status" value="1"/>
</dbReference>
<reference evidence="3" key="1">
    <citation type="journal article" date="2019" name="Int. J. Syst. Evol. Microbiol.">
        <title>The Global Catalogue of Microorganisms (GCM) 10K type strain sequencing project: providing services to taxonomists for standard genome sequencing and annotation.</title>
        <authorList>
            <consortium name="The Broad Institute Genomics Platform"/>
            <consortium name="The Broad Institute Genome Sequencing Center for Infectious Disease"/>
            <person name="Wu L."/>
            <person name="Ma J."/>
        </authorList>
    </citation>
    <scope>NUCLEOTIDE SEQUENCE [LARGE SCALE GENOMIC DNA]</scope>
    <source>
        <strain evidence="3">JCM 32206</strain>
    </source>
</reference>
<evidence type="ECO:0000259" key="1">
    <source>
        <dbReference type="Pfam" id="PF26061"/>
    </source>
</evidence>
<feature type="domain" description="DUF8021" evidence="1">
    <location>
        <begin position="263"/>
        <end position="372"/>
    </location>
</feature>